<evidence type="ECO:0000259" key="2">
    <source>
        <dbReference type="PROSITE" id="PS50927"/>
    </source>
</evidence>
<dbReference type="AlphaFoldDB" id="A0A819SXL8"/>
<dbReference type="PROSITE" id="PS50927">
    <property type="entry name" value="BULB_LECTIN"/>
    <property type="match status" value="1"/>
</dbReference>
<dbReference type="InterPro" id="IPR001480">
    <property type="entry name" value="Bulb-type_lectin_dom"/>
</dbReference>
<protein>
    <recommendedName>
        <fullName evidence="2">Bulb-type lectin domain-containing protein</fullName>
    </recommendedName>
</protein>
<evidence type="ECO:0000256" key="1">
    <source>
        <dbReference type="SAM" id="SignalP"/>
    </source>
</evidence>
<feature type="signal peptide" evidence="1">
    <location>
        <begin position="1"/>
        <end position="17"/>
    </location>
</feature>
<dbReference type="EMBL" id="CAJOAY010004447">
    <property type="protein sequence ID" value="CAF4070306.1"/>
    <property type="molecule type" value="Genomic_DNA"/>
</dbReference>
<dbReference type="Gene3D" id="2.90.10.10">
    <property type="entry name" value="Bulb-type lectin domain"/>
    <property type="match status" value="1"/>
</dbReference>
<sequence>MIIYPVSGLCLYFLTLAIPSSICVSNVGKNAILNANQFIYSPTQQIYAAGMLSNQFGVYQAYGYGNVTSTAVWTASQSSRPTGAYLVAQVDRNLVVYTASGSILWAINTYNNGAGSPFCLKMLDSGNLIWINNASTIIWQSNSSG</sequence>
<gene>
    <name evidence="3" type="ORF">OKA104_LOCUS33931</name>
</gene>
<keyword evidence="1" id="KW-0732">Signal</keyword>
<evidence type="ECO:0000313" key="3">
    <source>
        <dbReference type="EMBL" id="CAF4070306.1"/>
    </source>
</evidence>
<name>A0A819SXL8_9BILA</name>
<evidence type="ECO:0000313" key="4">
    <source>
        <dbReference type="Proteomes" id="UP000663881"/>
    </source>
</evidence>
<proteinExistence type="predicted"/>
<dbReference type="Proteomes" id="UP000663881">
    <property type="component" value="Unassembled WGS sequence"/>
</dbReference>
<feature type="domain" description="Bulb-type lectin" evidence="2">
    <location>
        <begin position="24"/>
        <end position="143"/>
    </location>
</feature>
<accession>A0A819SXL8</accession>
<dbReference type="SUPFAM" id="SSF51110">
    <property type="entry name" value="alpha-D-mannose-specific plant lectins"/>
    <property type="match status" value="1"/>
</dbReference>
<reference evidence="3" key="1">
    <citation type="submission" date="2021-02" db="EMBL/GenBank/DDBJ databases">
        <authorList>
            <person name="Nowell W R."/>
        </authorList>
    </citation>
    <scope>NUCLEOTIDE SEQUENCE</scope>
</reference>
<comment type="caution">
    <text evidence="3">The sequence shown here is derived from an EMBL/GenBank/DDBJ whole genome shotgun (WGS) entry which is preliminary data.</text>
</comment>
<feature type="chain" id="PRO_5032631593" description="Bulb-type lectin domain-containing protein" evidence="1">
    <location>
        <begin position="18"/>
        <end position="145"/>
    </location>
</feature>
<organism evidence="3 4">
    <name type="scientific">Adineta steineri</name>
    <dbReference type="NCBI Taxonomy" id="433720"/>
    <lineage>
        <taxon>Eukaryota</taxon>
        <taxon>Metazoa</taxon>
        <taxon>Spiralia</taxon>
        <taxon>Gnathifera</taxon>
        <taxon>Rotifera</taxon>
        <taxon>Eurotatoria</taxon>
        <taxon>Bdelloidea</taxon>
        <taxon>Adinetida</taxon>
        <taxon>Adinetidae</taxon>
        <taxon>Adineta</taxon>
    </lineage>
</organism>
<dbReference type="InterPro" id="IPR036426">
    <property type="entry name" value="Bulb-type_lectin_dom_sf"/>
</dbReference>